<dbReference type="Pfam" id="PF01728">
    <property type="entry name" value="FtsJ"/>
    <property type="match status" value="1"/>
</dbReference>
<dbReference type="AlphaFoldDB" id="A0A1S0TV85"/>
<dbReference type="Gene3D" id="3.40.50.150">
    <property type="entry name" value="Vaccinia Virus protein VP39"/>
    <property type="match status" value="1"/>
</dbReference>
<feature type="compositionally biased region" description="Acidic residues" evidence="9">
    <location>
        <begin position="438"/>
        <end position="461"/>
    </location>
</feature>
<keyword evidence="7" id="KW-0539">Nucleus</keyword>
<dbReference type="SUPFAM" id="SSF53335">
    <property type="entry name" value="S-adenosyl-L-methionine-dependent methyltransferases"/>
    <property type="match status" value="1"/>
</dbReference>
<keyword evidence="8" id="KW-0175">Coiled coil</keyword>
<keyword evidence="6" id="KW-0949">S-adenosyl-L-methionine</keyword>
<keyword evidence="5" id="KW-0808">Transferase</keyword>
<dbReference type="KEGG" id="loa:LOAG_07721"/>
<evidence type="ECO:0000259" key="11">
    <source>
        <dbReference type="Pfam" id="PF11861"/>
    </source>
</evidence>
<dbReference type="GO" id="GO:0000463">
    <property type="term" value="P:maturation of LSU-rRNA from tricistronic rRNA transcript (SSU-rRNA, 5.8S rRNA, LSU-rRNA)"/>
    <property type="evidence" value="ECO:0007669"/>
    <property type="project" value="TreeGrafter"/>
</dbReference>
<evidence type="ECO:0000256" key="1">
    <source>
        <dbReference type="ARBA" id="ARBA00004604"/>
    </source>
</evidence>
<dbReference type="InterPro" id="IPR024576">
    <property type="entry name" value="rRNA_MeTfrase_Spb1_DUF3381"/>
</dbReference>
<feature type="region of interest" description="Disordered" evidence="9">
    <location>
        <begin position="506"/>
        <end position="591"/>
    </location>
</feature>
<evidence type="ECO:0000256" key="7">
    <source>
        <dbReference type="ARBA" id="ARBA00023242"/>
    </source>
</evidence>
<evidence type="ECO:0000259" key="10">
    <source>
        <dbReference type="Pfam" id="PF01728"/>
    </source>
</evidence>
<feature type="coiled-coil region" evidence="8">
    <location>
        <begin position="351"/>
        <end position="386"/>
    </location>
</feature>
<evidence type="ECO:0000256" key="3">
    <source>
        <dbReference type="ARBA" id="ARBA00022552"/>
    </source>
</evidence>
<feature type="compositionally biased region" description="Basic and acidic residues" evidence="9">
    <location>
        <begin position="462"/>
        <end position="481"/>
    </location>
</feature>
<dbReference type="InterPro" id="IPR029063">
    <property type="entry name" value="SAM-dependent_MTases_sf"/>
</dbReference>
<dbReference type="OMA" id="RAVENFM"/>
<accession>A0A1S0TV85</accession>
<evidence type="ECO:0000256" key="9">
    <source>
        <dbReference type="SAM" id="MobiDB-lite"/>
    </source>
</evidence>
<feature type="domain" description="DUF3381" evidence="11">
    <location>
        <begin position="240"/>
        <end position="385"/>
    </location>
</feature>
<keyword evidence="4" id="KW-0489">Methyltransferase</keyword>
<dbReference type="GO" id="GO:0016435">
    <property type="term" value="F:rRNA (guanine) methyltransferase activity"/>
    <property type="evidence" value="ECO:0007669"/>
    <property type="project" value="TreeGrafter"/>
</dbReference>
<evidence type="ECO:0000256" key="4">
    <source>
        <dbReference type="ARBA" id="ARBA00022603"/>
    </source>
</evidence>
<dbReference type="PANTHER" id="PTHR10920">
    <property type="entry name" value="RIBOSOMAL RNA METHYLTRANSFERASE"/>
    <property type="match status" value="1"/>
</dbReference>
<dbReference type="GO" id="GO:0030687">
    <property type="term" value="C:preribosome, large subunit precursor"/>
    <property type="evidence" value="ECO:0007669"/>
    <property type="project" value="TreeGrafter"/>
</dbReference>
<evidence type="ECO:0000313" key="12">
    <source>
        <dbReference type="EMBL" id="EFO20769.1"/>
    </source>
</evidence>
<dbReference type="GO" id="GO:0000466">
    <property type="term" value="P:maturation of 5.8S rRNA from tricistronic rRNA transcript (SSU-rRNA, 5.8S rRNA, LSU-rRNA)"/>
    <property type="evidence" value="ECO:0007669"/>
    <property type="project" value="TreeGrafter"/>
</dbReference>
<proteinExistence type="inferred from homology"/>
<dbReference type="EMBL" id="JH712147">
    <property type="protein sequence ID" value="EFO20769.1"/>
    <property type="molecule type" value="Genomic_DNA"/>
</dbReference>
<keyword evidence="3" id="KW-0698">rRNA processing</keyword>
<dbReference type="InterPro" id="IPR050082">
    <property type="entry name" value="RNA_methyltr_RlmE"/>
</dbReference>
<evidence type="ECO:0000256" key="8">
    <source>
        <dbReference type="SAM" id="Coils"/>
    </source>
</evidence>
<dbReference type="HAMAP" id="MF_01547">
    <property type="entry name" value="RNA_methyltr_E"/>
    <property type="match status" value="1"/>
</dbReference>
<evidence type="ECO:0000256" key="5">
    <source>
        <dbReference type="ARBA" id="ARBA00022679"/>
    </source>
</evidence>
<reference evidence="12" key="1">
    <citation type="submission" date="2012-04" db="EMBL/GenBank/DDBJ databases">
        <title>The Genome Sequence of Loa loa.</title>
        <authorList>
            <consortium name="The Broad Institute Genome Sequencing Platform"/>
            <consortium name="Broad Institute Genome Sequencing Center for Infectious Disease"/>
            <person name="Nutman T.B."/>
            <person name="Fink D.L."/>
            <person name="Russ C."/>
            <person name="Young S."/>
            <person name="Zeng Q."/>
            <person name="Gargeya S."/>
            <person name="Alvarado L."/>
            <person name="Berlin A."/>
            <person name="Chapman S.B."/>
            <person name="Chen Z."/>
            <person name="Freedman E."/>
            <person name="Gellesch M."/>
            <person name="Goldberg J."/>
            <person name="Griggs A."/>
            <person name="Gujja S."/>
            <person name="Heilman E.R."/>
            <person name="Heiman D."/>
            <person name="Howarth C."/>
            <person name="Mehta T."/>
            <person name="Neiman D."/>
            <person name="Pearson M."/>
            <person name="Roberts A."/>
            <person name="Saif S."/>
            <person name="Shea T."/>
            <person name="Shenoy N."/>
            <person name="Sisk P."/>
            <person name="Stolte C."/>
            <person name="Sykes S."/>
            <person name="White J."/>
            <person name="Yandava C."/>
            <person name="Haas B."/>
            <person name="Henn M.R."/>
            <person name="Nusbaum C."/>
            <person name="Birren B."/>
        </authorList>
    </citation>
    <scope>NUCLEOTIDE SEQUENCE [LARGE SCALE GENOMIC DNA]</scope>
</reference>
<evidence type="ECO:0000256" key="2">
    <source>
        <dbReference type="ARBA" id="ARBA00022517"/>
    </source>
</evidence>
<evidence type="ECO:0008006" key="13">
    <source>
        <dbReference type="Google" id="ProtNLM"/>
    </source>
</evidence>
<dbReference type="GO" id="GO:0005730">
    <property type="term" value="C:nucleolus"/>
    <property type="evidence" value="ECO:0007669"/>
    <property type="project" value="UniProtKB-SubCell"/>
</dbReference>
<feature type="region of interest" description="Disordered" evidence="9">
    <location>
        <begin position="413"/>
        <end position="481"/>
    </location>
</feature>
<feature type="compositionally biased region" description="Basic and acidic residues" evidence="9">
    <location>
        <begin position="517"/>
        <end position="529"/>
    </location>
</feature>
<dbReference type="OrthoDB" id="1287559at2759"/>
<evidence type="ECO:0000256" key="6">
    <source>
        <dbReference type="ARBA" id="ARBA00022691"/>
    </source>
</evidence>
<dbReference type="FunFam" id="3.40.50.150:FF:000004">
    <property type="entry name" value="AdoMet-dependent rRNA methyltransferase SPB1"/>
    <property type="match status" value="1"/>
</dbReference>
<sequence length="602" mass="67966">MGKKTKIGKQRRDKYYHLAKEAGYRSRAAFKLLQLNKRFEFLQKSRAVVDLCAAPGGWLQVATQNMPVSSLCIGVDLVPIKPINRCVTLQGDITAEKTRQMVRKELRGWEADCVLHDGAPNIGRNWVQDAFQQNCLTLSALKLATQILAKNGIFVTKVFRSSDYHHLISVFEKLFRQVHVWKPAASRLESAEIFVVCEKYLKPDKLSPDLLDPKKVFAESTQQSVTSNPQLMLQSRIKLKKVPAVGYENESISLHKIINATDFIQSSDYLELLASAYKIALDDERWLNNEETTDEVKCCLEDVKVCGPRELRLILKWRRNIIKKINEEMARDEADNPTKDVMVVNPEDERMAEIEQQLLTAKAEEKAALKKRKRKLLKDKASNEKRKKLKMLVEGDTYEIPDEQELFSLKKLARAKGQRSTDINKISGPKNNRSESNSDNDEDSSNDDDDNDDSGIDDDVEEFHHEQDPSMSKAEKAEAQKAEWFSRHQVAELIDDEEGTLRAVENFMKKISNSQDSGKDNEGNDDEKSNAGPLSGEGNNEDSQELNSEAEIGAGTTSVFIDDDESDEEYHDVDETGAKSSSSGITHTGKPGLMFINISCNF</sequence>
<dbReference type="GO" id="GO:0008650">
    <property type="term" value="F:rRNA (uridine-2'-O-)-methyltransferase activity"/>
    <property type="evidence" value="ECO:0007669"/>
    <property type="project" value="TreeGrafter"/>
</dbReference>
<dbReference type="Pfam" id="PF11861">
    <property type="entry name" value="DUF3381"/>
    <property type="match status" value="1"/>
</dbReference>
<protein>
    <recommendedName>
        <fullName evidence="13">rRNA methyltransferase</fullName>
    </recommendedName>
</protein>
<dbReference type="PANTHER" id="PTHR10920:SF13">
    <property type="entry name" value="PRE-RRNA 2'-O-RIBOSE RNA METHYLTRANSFERASE FTSJ3"/>
    <property type="match status" value="1"/>
</dbReference>
<feature type="domain" description="Ribosomal RNA methyltransferase FtsJ" evidence="10">
    <location>
        <begin position="24"/>
        <end position="200"/>
    </location>
</feature>
<dbReference type="InterPro" id="IPR002877">
    <property type="entry name" value="RNA_MeTrfase_FtsJ_dom"/>
</dbReference>
<dbReference type="RefSeq" id="XP_003143302.1">
    <property type="nucleotide sequence ID" value="XM_003143254.2"/>
</dbReference>
<organism evidence="12">
    <name type="scientific">Loa loa</name>
    <name type="common">Eye worm</name>
    <name type="synonym">Filaria loa</name>
    <dbReference type="NCBI Taxonomy" id="7209"/>
    <lineage>
        <taxon>Eukaryota</taxon>
        <taxon>Metazoa</taxon>
        <taxon>Ecdysozoa</taxon>
        <taxon>Nematoda</taxon>
        <taxon>Chromadorea</taxon>
        <taxon>Rhabditida</taxon>
        <taxon>Spirurina</taxon>
        <taxon>Spiruromorpha</taxon>
        <taxon>Filarioidea</taxon>
        <taxon>Onchocercidae</taxon>
        <taxon>Loa</taxon>
    </lineage>
</organism>
<name>A0A1S0TV85_LOALO</name>
<keyword evidence="2" id="KW-0690">Ribosome biogenesis</keyword>
<dbReference type="GeneID" id="9945143"/>
<comment type="subcellular location">
    <subcellularLocation>
        <location evidence="1">Nucleus</location>
        <location evidence="1">Nucleolus</location>
    </subcellularLocation>
</comment>
<dbReference type="CTD" id="9945143"/>
<gene>
    <name evidence="12" type="ORF">LOAG_07721</name>
</gene>
<feature type="compositionally biased region" description="Acidic residues" evidence="9">
    <location>
        <begin position="561"/>
        <end position="572"/>
    </location>
</feature>
<dbReference type="InterPro" id="IPR015507">
    <property type="entry name" value="rRNA-MeTfrase_E"/>
</dbReference>